<name>A0A4R1XGK2_ACICA</name>
<comment type="caution">
    <text evidence="1">The sequence shown here is derived from an EMBL/GenBank/DDBJ whole genome shotgun (WGS) entry which is preliminary data.</text>
</comment>
<dbReference type="EMBL" id="SLVJ01000025">
    <property type="protein sequence ID" value="TCM62306.1"/>
    <property type="molecule type" value="Genomic_DNA"/>
</dbReference>
<reference evidence="1 2" key="1">
    <citation type="submission" date="2019-03" db="EMBL/GenBank/DDBJ databases">
        <title>Genomic analyses of the natural microbiome of Caenorhabditis elegans.</title>
        <authorList>
            <person name="Samuel B."/>
        </authorList>
    </citation>
    <scope>NUCLEOTIDE SEQUENCE [LARGE SCALE GENOMIC DNA]</scope>
    <source>
        <strain evidence="1 2">JUb89</strain>
    </source>
</reference>
<accession>A0A4R1XGK2</accession>
<dbReference type="Proteomes" id="UP000294963">
    <property type="component" value="Unassembled WGS sequence"/>
</dbReference>
<keyword evidence="2" id="KW-1185">Reference proteome</keyword>
<sequence>MNQDQFQEYLKLSHFRLISLNLRDGEWLCIWSMSEFSDHDDALIENLDDDSFHYEALREIKSNYIYTLEDMPSSAVKSVEIKVMEYYKTL</sequence>
<organism evidence="1 2">
    <name type="scientific">Acinetobacter calcoaceticus</name>
    <dbReference type="NCBI Taxonomy" id="471"/>
    <lineage>
        <taxon>Bacteria</taxon>
        <taxon>Pseudomonadati</taxon>
        <taxon>Pseudomonadota</taxon>
        <taxon>Gammaproteobacteria</taxon>
        <taxon>Moraxellales</taxon>
        <taxon>Moraxellaceae</taxon>
        <taxon>Acinetobacter</taxon>
        <taxon>Acinetobacter calcoaceticus/baumannii complex</taxon>
    </lineage>
</organism>
<evidence type="ECO:0000313" key="1">
    <source>
        <dbReference type="EMBL" id="TCM62306.1"/>
    </source>
</evidence>
<dbReference type="AlphaFoldDB" id="A0A4R1XGK2"/>
<protein>
    <submittedName>
        <fullName evidence="1">Uncharacterized protein</fullName>
    </submittedName>
</protein>
<gene>
    <name evidence="1" type="ORF">EC844_12534</name>
</gene>
<proteinExistence type="predicted"/>
<evidence type="ECO:0000313" key="2">
    <source>
        <dbReference type="Proteomes" id="UP000294963"/>
    </source>
</evidence>